<dbReference type="CDD" id="cd02440">
    <property type="entry name" value="AdoMet_MTases"/>
    <property type="match status" value="1"/>
</dbReference>
<accession>A0ABR3RYB6</accession>
<keyword evidence="2" id="KW-1185">Reference proteome</keyword>
<dbReference type="InterPro" id="IPR029063">
    <property type="entry name" value="SAM-dependent_MTases_sf"/>
</dbReference>
<dbReference type="EMBL" id="JAKIXB020000004">
    <property type="protein sequence ID" value="KAL1609406.1"/>
    <property type="molecule type" value="Genomic_DNA"/>
</dbReference>
<sequence length="99" mass="11333">MLIVKEVARPNPTKSLSWLILVVYNFPNDEKEQDRLDMSHHMCLLLLDDKLHLAPLPEDRAIRILDIGTGTGIWAMDMGDKYPNAQVIGNELSPIQPRW</sequence>
<organism evidence="1 2">
    <name type="scientific">Nothophoma quercina</name>
    <dbReference type="NCBI Taxonomy" id="749835"/>
    <lineage>
        <taxon>Eukaryota</taxon>
        <taxon>Fungi</taxon>
        <taxon>Dikarya</taxon>
        <taxon>Ascomycota</taxon>
        <taxon>Pezizomycotina</taxon>
        <taxon>Dothideomycetes</taxon>
        <taxon>Pleosporomycetidae</taxon>
        <taxon>Pleosporales</taxon>
        <taxon>Pleosporineae</taxon>
        <taxon>Didymellaceae</taxon>
        <taxon>Nothophoma</taxon>
    </lineage>
</organism>
<evidence type="ECO:0000313" key="1">
    <source>
        <dbReference type="EMBL" id="KAL1609406.1"/>
    </source>
</evidence>
<name>A0ABR3RYB6_9PLEO</name>
<reference evidence="1 2" key="1">
    <citation type="submission" date="2024-02" db="EMBL/GenBank/DDBJ databases">
        <title>De novo assembly and annotation of 12 fungi associated with fruit tree decline syndrome in Ontario, Canada.</title>
        <authorList>
            <person name="Sulman M."/>
            <person name="Ellouze W."/>
            <person name="Ilyukhin E."/>
        </authorList>
    </citation>
    <scope>NUCLEOTIDE SEQUENCE [LARGE SCALE GENOMIC DNA]</scope>
    <source>
        <strain evidence="1 2">M97-236</strain>
    </source>
</reference>
<protein>
    <recommendedName>
        <fullName evidence="3">Methyltransferase</fullName>
    </recommendedName>
</protein>
<dbReference type="SUPFAM" id="SSF53335">
    <property type="entry name" value="S-adenosyl-L-methionine-dependent methyltransferases"/>
    <property type="match status" value="1"/>
</dbReference>
<evidence type="ECO:0008006" key="3">
    <source>
        <dbReference type="Google" id="ProtNLM"/>
    </source>
</evidence>
<dbReference type="Gene3D" id="3.40.50.150">
    <property type="entry name" value="Vaccinia Virus protein VP39"/>
    <property type="match status" value="1"/>
</dbReference>
<gene>
    <name evidence="1" type="ORF">SLS59_001772</name>
</gene>
<dbReference type="Proteomes" id="UP001521222">
    <property type="component" value="Unassembled WGS sequence"/>
</dbReference>
<evidence type="ECO:0000313" key="2">
    <source>
        <dbReference type="Proteomes" id="UP001521222"/>
    </source>
</evidence>
<comment type="caution">
    <text evidence="1">The sequence shown here is derived from an EMBL/GenBank/DDBJ whole genome shotgun (WGS) entry which is preliminary data.</text>
</comment>
<proteinExistence type="predicted"/>